<dbReference type="SUPFAM" id="SSF52540">
    <property type="entry name" value="P-loop containing nucleoside triphosphate hydrolases"/>
    <property type="match status" value="1"/>
</dbReference>
<dbReference type="InterPro" id="IPR027417">
    <property type="entry name" value="P-loop_NTPase"/>
</dbReference>
<dbReference type="InterPro" id="IPR038729">
    <property type="entry name" value="Rad50/SbcC_AAA"/>
</dbReference>
<dbReference type="Pfam" id="PF20469">
    <property type="entry name" value="OLD-like_TOPRIM"/>
    <property type="match status" value="1"/>
</dbReference>
<dbReference type="RefSeq" id="WP_183718550.1">
    <property type="nucleotide sequence ID" value="NZ_JACHGO010000003.1"/>
</dbReference>
<accession>A0A7W8C0V1</accession>
<keyword evidence="4" id="KW-0378">Hydrolase</keyword>
<dbReference type="CDD" id="cd00267">
    <property type="entry name" value="ABC_ATPase"/>
    <property type="match status" value="1"/>
</dbReference>
<dbReference type="CDD" id="cd01026">
    <property type="entry name" value="TOPRIM_OLD"/>
    <property type="match status" value="1"/>
</dbReference>
<keyword evidence="4" id="KW-0255">Endonuclease</keyword>
<evidence type="ECO:0000313" key="5">
    <source>
        <dbReference type="Proteomes" id="UP000539075"/>
    </source>
</evidence>
<evidence type="ECO:0000313" key="4">
    <source>
        <dbReference type="EMBL" id="MBB5143206.1"/>
    </source>
</evidence>
<evidence type="ECO:0000259" key="1">
    <source>
        <dbReference type="Pfam" id="PF13175"/>
    </source>
</evidence>
<name>A0A7W8C0V1_9BACT</name>
<dbReference type="InterPro" id="IPR051396">
    <property type="entry name" value="Bact_Antivir_Def_Nuclease"/>
</dbReference>
<dbReference type="AlphaFoldDB" id="A0A7W8C0V1"/>
<feature type="domain" description="Endonuclease GajA/Old nuclease/RecF-like AAA" evidence="1">
    <location>
        <begin position="147"/>
        <end position="335"/>
    </location>
</feature>
<feature type="domain" description="Rad50/SbcC-type AAA" evidence="2">
    <location>
        <begin position="6"/>
        <end position="114"/>
    </location>
</feature>
<evidence type="ECO:0000259" key="3">
    <source>
        <dbReference type="Pfam" id="PF20469"/>
    </source>
</evidence>
<dbReference type="GO" id="GO:0006302">
    <property type="term" value="P:double-strand break repair"/>
    <property type="evidence" value="ECO:0007669"/>
    <property type="project" value="InterPro"/>
</dbReference>
<protein>
    <submittedName>
        <fullName evidence="4">Putative ATP-dependent endonuclease of OLD family</fullName>
    </submittedName>
</protein>
<dbReference type="Pfam" id="PF13476">
    <property type="entry name" value="AAA_23"/>
    <property type="match status" value="1"/>
</dbReference>
<dbReference type="InterPro" id="IPR041685">
    <property type="entry name" value="AAA_GajA/Old/RecF-like"/>
</dbReference>
<dbReference type="GO" id="GO:0004519">
    <property type="term" value="F:endonuclease activity"/>
    <property type="evidence" value="ECO:0007669"/>
    <property type="project" value="UniProtKB-KW"/>
</dbReference>
<dbReference type="PANTHER" id="PTHR43581">
    <property type="entry name" value="ATP/GTP PHOSPHATASE"/>
    <property type="match status" value="1"/>
</dbReference>
<dbReference type="GO" id="GO:0016887">
    <property type="term" value="F:ATP hydrolysis activity"/>
    <property type="evidence" value="ECO:0007669"/>
    <property type="project" value="InterPro"/>
</dbReference>
<dbReference type="Proteomes" id="UP000539075">
    <property type="component" value="Unassembled WGS sequence"/>
</dbReference>
<dbReference type="PANTHER" id="PTHR43581:SF4">
    <property type="entry name" value="ATP_GTP PHOSPHATASE"/>
    <property type="match status" value="1"/>
</dbReference>
<dbReference type="Gene3D" id="3.40.50.300">
    <property type="entry name" value="P-loop containing nucleotide triphosphate hydrolases"/>
    <property type="match status" value="1"/>
</dbReference>
<sequence length="627" mass="70684">MHISQLFIEGYKGFKDPFNIEFSKGVNIIVGENGSGKTAVIDAIRLLLMEDEFGRTPIFNSDFNKPFGQHEASRSFRLQLICSGMSDAEMSVFLPWTDLSGTAKLTIEVDNKQNSRGRFKKTQWGGDAKSSFFEFELFDTINCIYLPPLRDAESKLREGKASRLARLLKNLNKSDRENLSIQGVTLEEKVKLFNAELANDSEGVIARANAIIRERLKESLGHTFGQSTLIQFSETNFDNIVERLRLFFFPGLIDRENEFYRGLEENSLGYNNLLYIATVLSELTSINEETYLKVLLIEEPEAHLHPQLQVKLLNYFKDISEKNNIQVIMTTHSPILSASSRISSLIHLSCTNDKPIATPLSQCGLHPLSLSFIERWLDITKSTLFFAKGVILVEGIAEAMLIPILAQRILVEQRRATGETNIPSSLEEAGVSVINMNGIYFKHFMQFFANLPDAADNALNIPIRCSGITDYDPPGAKIELPDNDGSIKKTYAKSKPISPPDKSGNHAVNSLMDKINQSTWARLYHSPLKTLEYDLSMENAKNCQIMMKIAAPLCGPKVCKRLYEKSMHTDCIEIRADNSLYLLEHIDKGEYSQRLASFLQRYPGRKFVVPIYIKKAVLWACGVSHEA</sequence>
<dbReference type="EMBL" id="JACHGO010000003">
    <property type="protein sequence ID" value="MBB5143206.1"/>
    <property type="molecule type" value="Genomic_DNA"/>
</dbReference>
<proteinExistence type="predicted"/>
<organism evidence="4 5">
    <name type="scientific">Desulfovibrio intestinalis</name>
    <dbReference type="NCBI Taxonomy" id="58621"/>
    <lineage>
        <taxon>Bacteria</taxon>
        <taxon>Pseudomonadati</taxon>
        <taxon>Thermodesulfobacteriota</taxon>
        <taxon>Desulfovibrionia</taxon>
        <taxon>Desulfovibrionales</taxon>
        <taxon>Desulfovibrionaceae</taxon>
        <taxon>Desulfovibrio</taxon>
    </lineage>
</organism>
<dbReference type="InterPro" id="IPR034139">
    <property type="entry name" value="TOPRIM_OLD"/>
</dbReference>
<comment type="caution">
    <text evidence="4">The sequence shown here is derived from an EMBL/GenBank/DDBJ whole genome shotgun (WGS) entry which is preliminary data.</text>
</comment>
<gene>
    <name evidence="4" type="ORF">HNQ38_001294</name>
</gene>
<feature type="domain" description="OLD protein-like TOPRIM" evidence="3">
    <location>
        <begin position="385"/>
        <end position="472"/>
    </location>
</feature>
<reference evidence="4 5" key="1">
    <citation type="submission" date="2020-08" db="EMBL/GenBank/DDBJ databases">
        <title>Genomic Encyclopedia of Type Strains, Phase IV (KMG-IV): sequencing the most valuable type-strain genomes for metagenomic binning, comparative biology and taxonomic classification.</title>
        <authorList>
            <person name="Goeker M."/>
        </authorList>
    </citation>
    <scope>NUCLEOTIDE SEQUENCE [LARGE SCALE GENOMIC DNA]</scope>
    <source>
        <strain evidence="4 5">DSM 11275</strain>
    </source>
</reference>
<keyword evidence="5" id="KW-1185">Reference proteome</keyword>
<evidence type="ECO:0000259" key="2">
    <source>
        <dbReference type="Pfam" id="PF13476"/>
    </source>
</evidence>
<dbReference type="Pfam" id="PF13175">
    <property type="entry name" value="AAA_15"/>
    <property type="match status" value="1"/>
</dbReference>
<keyword evidence="4" id="KW-0540">Nuclease</keyword>